<evidence type="ECO:0000259" key="4">
    <source>
        <dbReference type="PROSITE" id="PS50932"/>
    </source>
</evidence>
<evidence type="ECO:0000313" key="5">
    <source>
        <dbReference type="EMBL" id="GHO45958.1"/>
    </source>
</evidence>
<evidence type="ECO:0000256" key="3">
    <source>
        <dbReference type="ARBA" id="ARBA00023163"/>
    </source>
</evidence>
<proteinExistence type="predicted"/>
<evidence type="ECO:0000256" key="1">
    <source>
        <dbReference type="ARBA" id="ARBA00023015"/>
    </source>
</evidence>
<reference evidence="5" key="1">
    <citation type="submission" date="2020-10" db="EMBL/GenBank/DDBJ databases">
        <title>Taxonomic study of unclassified bacteria belonging to the class Ktedonobacteria.</title>
        <authorList>
            <person name="Yabe S."/>
            <person name="Wang C.M."/>
            <person name="Zheng Y."/>
            <person name="Sakai Y."/>
            <person name="Cavaletti L."/>
            <person name="Monciardini P."/>
            <person name="Donadio S."/>
        </authorList>
    </citation>
    <scope>NUCLEOTIDE SEQUENCE</scope>
    <source>
        <strain evidence="5">SOSP1-1</strain>
    </source>
</reference>
<dbReference type="PRINTS" id="PR00036">
    <property type="entry name" value="HTHLACI"/>
</dbReference>
<dbReference type="Gene3D" id="1.10.260.40">
    <property type="entry name" value="lambda repressor-like DNA-binding domains"/>
    <property type="match status" value="1"/>
</dbReference>
<dbReference type="EMBL" id="BNJF01000002">
    <property type="protein sequence ID" value="GHO45958.1"/>
    <property type="molecule type" value="Genomic_DNA"/>
</dbReference>
<accession>A0A8J3MTT9</accession>
<dbReference type="InterPro" id="IPR000843">
    <property type="entry name" value="HTH_LacI"/>
</dbReference>
<dbReference type="RefSeq" id="WP_220195371.1">
    <property type="nucleotide sequence ID" value="NZ_BNJF01000002.1"/>
</dbReference>
<dbReference type="Pfam" id="PF13377">
    <property type="entry name" value="Peripla_BP_3"/>
    <property type="match status" value="1"/>
</dbReference>
<keyword evidence="2" id="KW-0238">DNA-binding</keyword>
<dbReference type="SUPFAM" id="SSF47413">
    <property type="entry name" value="lambda repressor-like DNA-binding domains"/>
    <property type="match status" value="1"/>
</dbReference>
<gene>
    <name evidence="5" type="primary">lacI_1</name>
    <name evidence="5" type="ORF">KSX_41210</name>
</gene>
<dbReference type="PROSITE" id="PS00356">
    <property type="entry name" value="HTH_LACI_1"/>
    <property type="match status" value="1"/>
</dbReference>
<dbReference type="Gene3D" id="3.40.50.2300">
    <property type="match status" value="2"/>
</dbReference>
<dbReference type="InterPro" id="IPR046335">
    <property type="entry name" value="LacI/GalR-like_sensor"/>
</dbReference>
<dbReference type="PANTHER" id="PTHR30146:SF109">
    <property type="entry name" value="HTH-TYPE TRANSCRIPTIONAL REGULATOR GALS"/>
    <property type="match status" value="1"/>
</dbReference>
<dbReference type="InterPro" id="IPR028082">
    <property type="entry name" value="Peripla_BP_I"/>
</dbReference>
<dbReference type="PANTHER" id="PTHR30146">
    <property type="entry name" value="LACI-RELATED TRANSCRIPTIONAL REPRESSOR"/>
    <property type="match status" value="1"/>
</dbReference>
<dbReference type="SUPFAM" id="SSF53822">
    <property type="entry name" value="Periplasmic binding protein-like I"/>
    <property type="match status" value="1"/>
</dbReference>
<keyword evidence="1" id="KW-0805">Transcription regulation</keyword>
<keyword evidence="3" id="KW-0804">Transcription</keyword>
<dbReference type="GO" id="GO:0003700">
    <property type="term" value="F:DNA-binding transcription factor activity"/>
    <property type="evidence" value="ECO:0007669"/>
    <property type="project" value="TreeGrafter"/>
</dbReference>
<dbReference type="AlphaFoldDB" id="A0A8J3MTT9"/>
<keyword evidence="6" id="KW-1185">Reference proteome</keyword>
<name>A0A8J3MTT9_9CHLR</name>
<organism evidence="5 6">
    <name type="scientific">Ktedonospora formicarum</name>
    <dbReference type="NCBI Taxonomy" id="2778364"/>
    <lineage>
        <taxon>Bacteria</taxon>
        <taxon>Bacillati</taxon>
        <taxon>Chloroflexota</taxon>
        <taxon>Ktedonobacteria</taxon>
        <taxon>Ktedonobacterales</taxon>
        <taxon>Ktedonobacteraceae</taxon>
        <taxon>Ktedonospora</taxon>
    </lineage>
</organism>
<dbReference type="PROSITE" id="PS50932">
    <property type="entry name" value="HTH_LACI_2"/>
    <property type="match status" value="1"/>
</dbReference>
<dbReference type="GO" id="GO:0000976">
    <property type="term" value="F:transcription cis-regulatory region binding"/>
    <property type="evidence" value="ECO:0007669"/>
    <property type="project" value="TreeGrafter"/>
</dbReference>
<dbReference type="CDD" id="cd06267">
    <property type="entry name" value="PBP1_LacI_sugar_binding-like"/>
    <property type="match status" value="1"/>
</dbReference>
<dbReference type="SMART" id="SM00354">
    <property type="entry name" value="HTH_LACI"/>
    <property type="match status" value="1"/>
</dbReference>
<feature type="domain" description="HTH lacI-type" evidence="4">
    <location>
        <begin position="5"/>
        <end position="59"/>
    </location>
</feature>
<comment type="caution">
    <text evidence="5">The sequence shown here is derived from an EMBL/GenBank/DDBJ whole genome shotgun (WGS) entry which is preliminary data.</text>
</comment>
<sequence>MVGKLTIQDIARLAGVSKATVSRVLNAKPDVDPATRERILQIMQEQGFVPNVAASSLAGGRSRLIGVVIPPLTWPLITEILRGVSEVVEQSSYELLLYSVAHDLGDYEKNKGTVIDRILASHLASGLLAVYPGSSIPHLTKLYDQGFPVVIIDDRETPTHVPWVSADNQTGAAAATRYLLQLGHRRIAFIQGPLEYEVSLKRYQGFCEALKEAGLTPDPELVQQGNFMAKSGLPGAKQFFTMEKRPTAIFAGNDQMAYDVLEDAEAHGVRIPGDISLIGFDDIPSSAYTRPALTSVRQPFYEMGRRATELLLSQLDAPRPVPTSYYPAILPLAMQNTSANYLQLPTELIVRASCTSPR</sequence>
<dbReference type="InterPro" id="IPR010982">
    <property type="entry name" value="Lambda_DNA-bd_dom_sf"/>
</dbReference>
<dbReference type="Proteomes" id="UP000612362">
    <property type="component" value="Unassembled WGS sequence"/>
</dbReference>
<evidence type="ECO:0000313" key="6">
    <source>
        <dbReference type="Proteomes" id="UP000612362"/>
    </source>
</evidence>
<dbReference type="Pfam" id="PF00356">
    <property type="entry name" value="LacI"/>
    <property type="match status" value="1"/>
</dbReference>
<dbReference type="CDD" id="cd01392">
    <property type="entry name" value="HTH_LacI"/>
    <property type="match status" value="1"/>
</dbReference>
<evidence type="ECO:0000256" key="2">
    <source>
        <dbReference type="ARBA" id="ARBA00023125"/>
    </source>
</evidence>
<protein>
    <submittedName>
        <fullName evidence="5">LacI family transcriptional regulator</fullName>
    </submittedName>
</protein>